<evidence type="ECO:0000313" key="3">
    <source>
        <dbReference type="Proteomes" id="UP000464053"/>
    </source>
</evidence>
<sequence length="151" mass="16571">MNGLQKIAAVCVVAALVVALHYRHAAERQSRRADAAEQQLAQANSTISDMQRRQRAVTELDARYTQDLADAKNTIERLRNDVAAGRKRLRVAATCSAVPATATATGMDDAASARPTDAAERDYFTLRERIETAAVQIAGLQQYIREQCLKN</sequence>
<gene>
    <name evidence="2" type="ORF">C7M51_01581</name>
</gene>
<dbReference type="RefSeq" id="WP_160621293.1">
    <property type="nucleotide sequence ID" value="NZ_CP028271.1"/>
</dbReference>
<proteinExistence type="inferred from homology"/>
<evidence type="ECO:0000313" key="2">
    <source>
        <dbReference type="EMBL" id="QHM71295.1"/>
    </source>
</evidence>
<dbReference type="GO" id="GO:0044659">
    <property type="term" value="P:viral release from host cell by cytolysis"/>
    <property type="evidence" value="ECO:0007669"/>
    <property type="project" value="InterPro"/>
</dbReference>
<dbReference type="AlphaFoldDB" id="A0A6P1Q0D7"/>
<evidence type="ECO:0008006" key="4">
    <source>
        <dbReference type="Google" id="ProtNLM"/>
    </source>
</evidence>
<keyword evidence="3" id="KW-1185">Reference proteome</keyword>
<dbReference type="Pfam" id="PF03245">
    <property type="entry name" value="Phage_lysis"/>
    <property type="match status" value="1"/>
</dbReference>
<protein>
    <recommendedName>
        <fullName evidence="4">Lysis protein</fullName>
    </recommendedName>
</protein>
<evidence type="ECO:0000256" key="1">
    <source>
        <dbReference type="SAM" id="MobiDB-lite"/>
    </source>
</evidence>
<dbReference type="OrthoDB" id="6877134at2"/>
<dbReference type="HAMAP" id="MF_04137">
    <property type="entry name" value="I_SPANIN_LAMBDA"/>
    <property type="match status" value="1"/>
</dbReference>
<dbReference type="EMBL" id="CP028271">
    <property type="protein sequence ID" value="QHM71295.1"/>
    <property type="molecule type" value="Genomic_DNA"/>
</dbReference>
<accession>A0A6P1Q0D7</accession>
<dbReference type="KEGG" id="mint:C7M51_01581"/>
<name>A0A6P1Q0D7_9GAMM</name>
<dbReference type="Proteomes" id="UP000464053">
    <property type="component" value="Chromosome"/>
</dbReference>
<reference evidence="2 3" key="1">
    <citation type="submission" date="2018-03" db="EMBL/GenBank/DDBJ databases">
        <title>Pantoea intestinalis SRCM103226 isolated form the mealworm.</title>
        <authorList>
            <person name="Jeong D.-Y."/>
            <person name="Kim J.W."/>
        </authorList>
    </citation>
    <scope>NUCLEOTIDE SEQUENCE [LARGE SCALE GENOMIC DNA]</scope>
    <source>
        <strain evidence="2 3">SRCM103226</strain>
    </source>
</reference>
<feature type="region of interest" description="Disordered" evidence="1">
    <location>
        <begin position="28"/>
        <end position="52"/>
    </location>
</feature>
<organism evidence="2 3">
    <name type="scientific">Mixta intestinalis</name>
    <dbReference type="NCBI Taxonomy" id="1615494"/>
    <lineage>
        <taxon>Bacteria</taxon>
        <taxon>Pseudomonadati</taxon>
        <taxon>Pseudomonadota</taxon>
        <taxon>Gammaproteobacteria</taxon>
        <taxon>Enterobacterales</taxon>
        <taxon>Erwiniaceae</taxon>
        <taxon>Mixta</taxon>
    </lineage>
</organism>
<feature type="compositionally biased region" description="Polar residues" evidence="1">
    <location>
        <begin position="39"/>
        <end position="49"/>
    </location>
</feature>
<dbReference type="InterPro" id="IPR004929">
    <property type="entry name" value="I-spanin"/>
</dbReference>